<proteinExistence type="predicted"/>
<protein>
    <submittedName>
        <fullName evidence="1">Uncharacterized protein</fullName>
    </submittedName>
</protein>
<gene>
    <name evidence="1" type="ORF">VP01_2853g2</name>
</gene>
<comment type="caution">
    <text evidence="1">The sequence shown here is derived from an EMBL/GenBank/DDBJ whole genome shotgun (WGS) entry which is preliminary data.</text>
</comment>
<dbReference type="Proteomes" id="UP000037035">
    <property type="component" value="Unassembled WGS sequence"/>
</dbReference>
<dbReference type="EMBL" id="LAVV01007783">
    <property type="protein sequence ID" value="KNZ54796.1"/>
    <property type="molecule type" value="Genomic_DNA"/>
</dbReference>
<reference evidence="1 2" key="1">
    <citation type="submission" date="2015-08" db="EMBL/GenBank/DDBJ databases">
        <title>Next Generation Sequencing and Analysis of the Genome of Puccinia sorghi L Schw, the Causal Agent of Maize Common Rust.</title>
        <authorList>
            <person name="Rochi L."/>
            <person name="Burguener G."/>
            <person name="Darino M."/>
            <person name="Turjanski A."/>
            <person name="Kreff E."/>
            <person name="Dieguez M.J."/>
            <person name="Sacco F."/>
        </authorList>
    </citation>
    <scope>NUCLEOTIDE SEQUENCE [LARGE SCALE GENOMIC DNA]</scope>
    <source>
        <strain evidence="1 2">RO10H11247</strain>
    </source>
</reference>
<dbReference type="OrthoDB" id="2273864at2759"/>
<sequence length="105" mass="12080">MHHSWNVSIEEGRLGPTAEFSHNNHDYVSTGISPFKAKYGFNLSYSSIPSPEQSLPEECLQRSKFSMKCQFDKNISRNICTTRPQSELPMAWTFPNLKIHLFLCI</sequence>
<evidence type="ECO:0000313" key="1">
    <source>
        <dbReference type="EMBL" id="KNZ54796.1"/>
    </source>
</evidence>
<accession>A0A0L6V206</accession>
<keyword evidence="2" id="KW-1185">Reference proteome</keyword>
<evidence type="ECO:0000313" key="2">
    <source>
        <dbReference type="Proteomes" id="UP000037035"/>
    </source>
</evidence>
<dbReference type="AlphaFoldDB" id="A0A0L6V206"/>
<organism evidence="1 2">
    <name type="scientific">Puccinia sorghi</name>
    <dbReference type="NCBI Taxonomy" id="27349"/>
    <lineage>
        <taxon>Eukaryota</taxon>
        <taxon>Fungi</taxon>
        <taxon>Dikarya</taxon>
        <taxon>Basidiomycota</taxon>
        <taxon>Pucciniomycotina</taxon>
        <taxon>Pucciniomycetes</taxon>
        <taxon>Pucciniales</taxon>
        <taxon>Pucciniaceae</taxon>
        <taxon>Puccinia</taxon>
    </lineage>
</organism>
<name>A0A0L6V206_9BASI</name>
<dbReference type="VEuPathDB" id="FungiDB:VP01_2853g2"/>